<dbReference type="AlphaFoldDB" id="A0A175YHZ8"/>
<evidence type="ECO:0000256" key="1">
    <source>
        <dbReference type="SAM" id="MobiDB-lite"/>
    </source>
</evidence>
<dbReference type="InterPro" id="IPR029071">
    <property type="entry name" value="Ubiquitin-like_domsf"/>
</dbReference>
<dbReference type="EMBL" id="LNRQ01000009">
    <property type="protein sequence ID" value="KZM82452.1"/>
    <property type="molecule type" value="Genomic_DNA"/>
</dbReference>
<evidence type="ECO:0000259" key="2">
    <source>
        <dbReference type="PROSITE" id="PS50053"/>
    </source>
</evidence>
<dbReference type="PANTHER" id="PTHR10562">
    <property type="entry name" value="SMALL UBIQUITIN-RELATED MODIFIER"/>
    <property type="match status" value="1"/>
</dbReference>
<feature type="region of interest" description="Disordered" evidence="1">
    <location>
        <begin position="1"/>
        <end position="34"/>
    </location>
</feature>
<dbReference type="PROSITE" id="PS50053">
    <property type="entry name" value="UBIQUITIN_2"/>
    <property type="match status" value="1"/>
</dbReference>
<evidence type="ECO:0000313" key="3">
    <source>
        <dbReference type="EMBL" id="KZM82452.1"/>
    </source>
</evidence>
<gene>
    <name evidence="3" type="ORF">DCAR_030021</name>
    <name evidence="4" type="ORF">DCAR_0934878</name>
</gene>
<dbReference type="SUPFAM" id="SSF54236">
    <property type="entry name" value="Ubiquitin-like"/>
    <property type="match status" value="1"/>
</dbReference>
<protein>
    <recommendedName>
        <fullName evidence="2">Ubiquitin-like domain-containing protein</fullName>
    </recommendedName>
</protein>
<dbReference type="Gramene" id="KZM82452">
    <property type="protein sequence ID" value="KZM82452"/>
    <property type="gene ID" value="DCAR_030021"/>
</dbReference>
<dbReference type="InterPro" id="IPR022617">
    <property type="entry name" value="Rad60/SUMO-like_dom"/>
</dbReference>
<feature type="domain" description="Ubiquitin-like" evidence="2">
    <location>
        <begin position="41"/>
        <end position="115"/>
    </location>
</feature>
<dbReference type="InterPro" id="IPR000626">
    <property type="entry name" value="Ubiquitin-like_dom"/>
</dbReference>
<proteinExistence type="predicted"/>
<accession>A0A175YHZ8</accession>
<reference evidence="3" key="1">
    <citation type="journal article" date="2016" name="Nat. Genet.">
        <title>A high-quality carrot genome assembly provides new insights into carotenoid accumulation and asterid genome evolution.</title>
        <authorList>
            <person name="Iorizzo M."/>
            <person name="Ellison S."/>
            <person name="Senalik D."/>
            <person name="Zeng P."/>
            <person name="Satapoomin P."/>
            <person name="Huang J."/>
            <person name="Bowman M."/>
            <person name="Iovene M."/>
            <person name="Sanseverino W."/>
            <person name="Cavagnaro P."/>
            <person name="Yildiz M."/>
            <person name="Macko-Podgorni A."/>
            <person name="Moranska E."/>
            <person name="Grzebelus E."/>
            <person name="Grzebelus D."/>
            <person name="Ashrafi H."/>
            <person name="Zheng Z."/>
            <person name="Cheng S."/>
            <person name="Spooner D."/>
            <person name="Van Deynze A."/>
            <person name="Simon P."/>
        </authorList>
    </citation>
    <scope>NUCLEOTIDE SEQUENCE [LARGE SCALE GENOMIC DNA]</scope>
    <source>
        <tissue evidence="3">Leaf</tissue>
    </source>
</reference>
<organism evidence="3">
    <name type="scientific">Daucus carota subsp. sativus</name>
    <name type="common">Carrot</name>
    <dbReference type="NCBI Taxonomy" id="79200"/>
    <lineage>
        <taxon>Eukaryota</taxon>
        <taxon>Viridiplantae</taxon>
        <taxon>Streptophyta</taxon>
        <taxon>Embryophyta</taxon>
        <taxon>Tracheophyta</taxon>
        <taxon>Spermatophyta</taxon>
        <taxon>Magnoliopsida</taxon>
        <taxon>eudicotyledons</taxon>
        <taxon>Gunneridae</taxon>
        <taxon>Pentapetalae</taxon>
        <taxon>asterids</taxon>
        <taxon>campanulids</taxon>
        <taxon>Apiales</taxon>
        <taxon>Apiaceae</taxon>
        <taxon>Apioideae</taxon>
        <taxon>Scandiceae</taxon>
        <taxon>Daucinae</taxon>
        <taxon>Daucus</taxon>
        <taxon>Daucus sect. Daucus</taxon>
    </lineage>
</organism>
<dbReference type="Proteomes" id="UP000077755">
    <property type="component" value="Chromosome 9"/>
</dbReference>
<keyword evidence="5" id="KW-1185">Reference proteome</keyword>
<dbReference type="Gene3D" id="3.10.20.90">
    <property type="entry name" value="Phosphatidylinositol 3-kinase Catalytic Subunit, Chain A, domain 1"/>
    <property type="match status" value="1"/>
</dbReference>
<evidence type="ECO:0000313" key="5">
    <source>
        <dbReference type="Proteomes" id="UP000077755"/>
    </source>
</evidence>
<dbReference type="STRING" id="79200.A0A175YHZ8"/>
<evidence type="ECO:0000313" key="4">
    <source>
        <dbReference type="EMBL" id="WOH15341.1"/>
    </source>
</evidence>
<sequence>MLFESSTSEGAELGKRPASTALENGGKKRASGQMEQTHDIITVVVKSQVKEVHFKVKRNTKMQKIFKMFCDKAQVEFRSMRFLIDGCRVSPTATPEELNMRDGDEVEAMIYAGGGGNVAIV</sequence>
<name>A0A175YHZ8_DAUCS</name>
<dbReference type="Pfam" id="PF11976">
    <property type="entry name" value="Rad60-SLD"/>
    <property type="match status" value="1"/>
</dbReference>
<reference evidence="4" key="2">
    <citation type="submission" date="2022-03" db="EMBL/GenBank/DDBJ databases">
        <title>Draft title - Genomic analysis of global carrot germplasm unveils the trajectory of domestication and the origin of high carotenoid orange carrot.</title>
        <authorList>
            <person name="Iorizzo M."/>
            <person name="Ellison S."/>
            <person name="Senalik D."/>
            <person name="Macko-Podgorni A."/>
            <person name="Grzebelus D."/>
            <person name="Bostan H."/>
            <person name="Rolling W."/>
            <person name="Curaba J."/>
            <person name="Simon P."/>
        </authorList>
    </citation>
    <scope>NUCLEOTIDE SEQUENCE</scope>
    <source>
        <tissue evidence="4">Leaf</tissue>
    </source>
</reference>
<dbReference type="EMBL" id="CP093351">
    <property type="protein sequence ID" value="WOH15341.1"/>
    <property type="molecule type" value="Genomic_DNA"/>
</dbReference>